<evidence type="ECO:0000313" key="4">
    <source>
        <dbReference type="Proteomes" id="UP000032427"/>
    </source>
</evidence>
<dbReference type="Proteomes" id="UP000032427">
    <property type="component" value="Chromosome 1"/>
</dbReference>
<dbReference type="PATRIC" id="fig|80852.17.peg.2665"/>
<dbReference type="Pfam" id="PF13462">
    <property type="entry name" value="Thioredoxin_4"/>
    <property type="match status" value="1"/>
</dbReference>
<dbReference type="AlphaFoldDB" id="A0A090INY7"/>
<gene>
    <name evidence="3" type="ORF">AWOD_I_2575</name>
</gene>
<dbReference type="InterPro" id="IPR036249">
    <property type="entry name" value="Thioredoxin-like_sf"/>
</dbReference>
<accession>A0A090INY7</accession>
<dbReference type="InterPro" id="IPR012336">
    <property type="entry name" value="Thioredoxin-like_fold"/>
</dbReference>
<dbReference type="CDD" id="cd03023">
    <property type="entry name" value="DsbA_Com1_like"/>
    <property type="match status" value="1"/>
</dbReference>
<dbReference type="HOGENOM" id="CLU_000288_47_4_6"/>
<reference evidence="4" key="1">
    <citation type="submission" date="2014-09" db="EMBL/GenBank/DDBJ databases">
        <authorList>
            <person name="Hjerde E."/>
        </authorList>
    </citation>
    <scope>NUCLEOTIDE SEQUENCE [LARGE SCALE GENOMIC DNA]</scope>
    <source>
        <strain evidence="4">06/09/139</strain>
    </source>
</reference>
<dbReference type="InterPro" id="IPR013766">
    <property type="entry name" value="Thioredoxin_domain"/>
</dbReference>
<dbReference type="InterPro" id="IPR051470">
    <property type="entry name" value="Thiol:disulfide_interchange"/>
</dbReference>
<feature type="domain" description="Thioredoxin" evidence="2">
    <location>
        <begin position="36"/>
        <end position="237"/>
    </location>
</feature>
<dbReference type="EMBL" id="LN554846">
    <property type="protein sequence ID" value="CED72626.1"/>
    <property type="molecule type" value="Genomic_DNA"/>
</dbReference>
<feature type="chain" id="PRO_5001857607" evidence="1">
    <location>
        <begin position="24"/>
        <end position="242"/>
    </location>
</feature>
<evidence type="ECO:0000256" key="1">
    <source>
        <dbReference type="SAM" id="SignalP"/>
    </source>
</evidence>
<proteinExistence type="predicted"/>
<dbReference type="STRING" id="80852.AWOD_I_2575"/>
<keyword evidence="4" id="KW-1185">Reference proteome</keyword>
<evidence type="ECO:0000313" key="3">
    <source>
        <dbReference type="EMBL" id="CED72626.1"/>
    </source>
</evidence>
<feature type="signal peptide" evidence="1">
    <location>
        <begin position="1"/>
        <end position="23"/>
    </location>
</feature>
<dbReference type="PANTHER" id="PTHR35272">
    <property type="entry name" value="THIOL:DISULFIDE INTERCHANGE PROTEIN DSBC-RELATED"/>
    <property type="match status" value="1"/>
</dbReference>
<dbReference type="KEGG" id="awd:AWOD_I_2575"/>
<dbReference type="SUPFAM" id="SSF52833">
    <property type="entry name" value="Thioredoxin-like"/>
    <property type="match status" value="1"/>
</dbReference>
<dbReference type="GeneID" id="28542174"/>
<dbReference type="OrthoDB" id="9780340at2"/>
<dbReference type="PROSITE" id="PS51352">
    <property type="entry name" value="THIOREDOXIN_2"/>
    <property type="match status" value="1"/>
</dbReference>
<sequence>MKFKTKLITTLVMACLFSPLASAMTQSEKIQDINEMLKGNPAIIDSLHESLAIYIVQQGNYQKTLADYHDYMYNNPNLPSFGAKDPKLTIVVLTDLSCPWCKKLDPVLMRLVDEHPDDLKVINIYVPLKEHLNPINSATFAMRVWKESPEKFNKINETLWSKPGIHNVRSVMKVAKANDAEKYVSTDKEVEDMVAKNRQLFTDLGARGTPAMLIDGQLLPGYLPYEKLAPMVEDKIAEKSGK</sequence>
<keyword evidence="1" id="KW-0732">Signal</keyword>
<organism evidence="3 4">
    <name type="scientific">Aliivibrio wodanis</name>
    <dbReference type="NCBI Taxonomy" id="80852"/>
    <lineage>
        <taxon>Bacteria</taxon>
        <taxon>Pseudomonadati</taxon>
        <taxon>Pseudomonadota</taxon>
        <taxon>Gammaproteobacteria</taxon>
        <taxon>Vibrionales</taxon>
        <taxon>Vibrionaceae</taxon>
        <taxon>Aliivibrio</taxon>
    </lineage>
</organism>
<protein>
    <submittedName>
        <fullName evidence="3">Putative thioredoxin</fullName>
    </submittedName>
</protein>
<dbReference type="Gene3D" id="3.40.30.10">
    <property type="entry name" value="Glutaredoxin"/>
    <property type="match status" value="1"/>
</dbReference>
<dbReference type="PANTHER" id="PTHR35272:SF3">
    <property type="entry name" value="THIOL:DISULFIDE INTERCHANGE PROTEIN DSBC"/>
    <property type="match status" value="1"/>
</dbReference>
<evidence type="ECO:0000259" key="2">
    <source>
        <dbReference type="PROSITE" id="PS51352"/>
    </source>
</evidence>
<name>A0A090INY7_9GAMM</name>